<dbReference type="GO" id="GO:0008360">
    <property type="term" value="P:regulation of cell shape"/>
    <property type="evidence" value="ECO:0007669"/>
    <property type="project" value="UniProtKB-KW"/>
</dbReference>
<keyword evidence="3 7" id="KW-0133">Cell shape</keyword>
<comment type="subcellular location">
    <subcellularLocation>
        <location evidence="7 8">Cytoplasm</location>
    </subcellularLocation>
</comment>
<comment type="cofactor">
    <cofactor evidence="7">
        <name>Mg(2+)</name>
        <dbReference type="ChEBI" id="CHEBI:18420"/>
    </cofactor>
</comment>
<dbReference type="GO" id="GO:0016881">
    <property type="term" value="F:acid-amino acid ligase activity"/>
    <property type="evidence" value="ECO:0007669"/>
    <property type="project" value="UniProtKB-UniRule"/>
</dbReference>
<dbReference type="InterPro" id="IPR036615">
    <property type="entry name" value="Mur_ligase_C_dom_sf"/>
</dbReference>
<evidence type="ECO:0000256" key="7">
    <source>
        <dbReference type="HAMAP-Rule" id="MF_00208"/>
    </source>
</evidence>
<dbReference type="Pfam" id="PF01225">
    <property type="entry name" value="Mur_ligase"/>
    <property type="match status" value="1"/>
</dbReference>
<dbReference type="EMBL" id="BMOE01000009">
    <property type="protein sequence ID" value="GGJ81550.1"/>
    <property type="molecule type" value="Genomic_DNA"/>
</dbReference>
<dbReference type="NCBIfam" id="NF001126">
    <property type="entry name" value="PRK00139.1-4"/>
    <property type="match status" value="1"/>
</dbReference>
<evidence type="ECO:0000256" key="6">
    <source>
        <dbReference type="ARBA" id="ARBA00023316"/>
    </source>
</evidence>
<proteinExistence type="inferred from homology"/>
<dbReference type="GO" id="GO:0051301">
    <property type="term" value="P:cell division"/>
    <property type="evidence" value="ECO:0007669"/>
    <property type="project" value="UniProtKB-KW"/>
</dbReference>
<dbReference type="Pfam" id="PF08245">
    <property type="entry name" value="Mur_ligase_M"/>
    <property type="match status" value="1"/>
</dbReference>
<gene>
    <name evidence="7 12" type="primary">murE</name>
    <name evidence="12" type="ORF">GCM10008939_26900</name>
</gene>
<feature type="binding site" evidence="7">
    <location>
        <begin position="111"/>
        <end position="117"/>
    </location>
    <ligand>
        <name>ATP</name>
        <dbReference type="ChEBI" id="CHEBI:30616"/>
    </ligand>
</feature>
<accession>A0A917USC4</accession>
<organism evidence="12 13">
    <name type="scientific">Deinococcus aquiradiocola</name>
    <dbReference type="NCBI Taxonomy" id="393059"/>
    <lineage>
        <taxon>Bacteria</taxon>
        <taxon>Thermotogati</taxon>
        <taxon>Deinococcota</taxon>
        <taxon>Deinococci</taxon>
        <taxon>Deinococcales</taxon>
        <taxon>Deinococcaceae</taxon>
        <taxon>Deinococcus</taxon>
    </lineage>
</organism>
<dbReference type="PANTHER" id="PTHR23135">
    <property type="entry name" value="MUR LIGASE FAMILY MEMBER"/>
    <property type="match status" value="1"/>
</dbReference>
<dbReference type="NCBIfam" id="TIGR01085">
    <property type="entry name" value="murE"/>
    <property type="match status" value="1"/>
</dbReference>
<evidence type="ECO:0000256" key="3">
    <source>
        <dbReference type="ARBA" id="ARBA00022960"/>
    </source>
</evidence>
<evidence type="ECO:0000313" key="12">
    <source>
        <dbReference type="EMBL" id="GGJ81550.1"/>
    </source>
</evidence>
<feature type="domain" description="Mur ligase C-terminal" evidence="10">
    <location>
        <begin position="329"/>
        <end position="456"/>
    </location>
</feature>
<dbReference type="Gene3D" id="3.40.1390.10">
    <property type="entry name" value="MurE/MurF, N-terminal domain"/>
    <property type="match status" value="1"/>
</dbReference>
<dbReference type="InterPro" id="IPR000713">
    <property type="entry name" value="Mur_ligase_N"/>
</dbReference>
<dbReference type="GO" id="GO:0071555">
    <property type="term" value="P:cell wall organization"/>
    <property type="evidence" value="ECO:0007669"/>
    <property type="project" value="UniProtKB-KW"/>
</dbReference>
<evidence type="ECO:0000256" key="8">
    <source>
        <dbReference type="RuleBase" id="RU004135"/>
    </source>
</evidence>
<dbReference type="GO" id="GO:0009252">
    <property type="term" value="P:peptidoglycan biosynthetic process"/>
    <property type="evidence" value="ECO:0007669"/>
    <property type="project" value="UniProtKB-UniRule"/>
</dbReference>
<keyword evidence="7" id="KW-0067">ATP-binding</keyword>
<dbReference type="Gene3D" id="3.40.1190.10">
    <property type="entry name" value="Mur-like, catalytic domain"/>
    <property type="match status" value="1"/>
</dbReference>
<feature type="binding site" evidence="7">
    <location>
        <position position="191"/>
    </location>
    <ligand>
        <name>UDP-N-acetyl-alpha-D-muramoyl-L-alanyl-D-glutamate</name>
        <dbReference type="ChEBI" id="CHEBI:83900"/>
    </ligand>
</feature>
<name>A0A917USC4_9DEIO</name>
<reference evidence="12" key="2">
    <citation type="submission" date="2020-09" db="EMBL/GenBank/DDBJ databases">
        <authorList>
            <person name="Sun Q."/>
            <person name="Ohkuma M."/>
        </authorList>
    </citation>
    <scope>NUCLEOTIDE SEQUENCE</scope>
    <source>
        <strain evidence="12">JCM 14371</strain>
    </source>
</reference>
<evidence type="ECO:0000256" key="4">
    <source>
        <dbReference type="ARBA" id="ARBA00022984"/>
    </source>
</evidence>
<dbReference type="GO" id="GO:0000287">
    <property type="term" value="F:magnesium ion binding"/>
    <property type="evidence" value="ECO:0007669"/>
    <property type="project" value="UniProtKB-UniRule"/>
</dbReference>
<keyword evidence="7" id="KW-0460">Magnesium</keyword>
<feature type="domain" description="Mur ligase N-terminal catalytic" evidence="9">
    <location>
        <begin position="23"/>
        <end position="95"/>
    </location>
</feature>
<evidence type="ECO:0000256" key="1">
    <source>
        <dbReference type="ARBA" id="ARBA00005898"/>
    </source>
</evidence>
<dbReference type="InterPro" id="IPR013221">
    <property type="entry name" value="Mur_ligase_cen"/>
</dbReference>
<dbReference type="Proteomes" id="UP000635726">
    <property type="component" value="Unassembled WGS sequence"/>
</dbReference>
<keyword evidence="5 7" id="KW-0131">Cell cycle</keyword>
<protein>
    <recommendedName>
        <fullName evidence="7">UDP-N-acetylmuramyl-tripeptide synthetase</fullName>
        <ecNumber evidence="7">6.3.2.-</ecNumber>
    </recommendedName>
    <alternativeName>
        <fullName evidence="7">UDP-MurNAc-tripeptide synthetase</fullName>
    </alternativeName>
</protein>
<evidence type="ECO:0000259" key="9">
    <source>
        <dbReference type="Pfam" id="PF01225"/>
    </source>
</evidence>
<dbReference type="RefSeq" id="WP_188963800.1">
    <property type="nucleotide sequence ID" value="NZ_BMOE01000009.1"/>
</dbReference>
<dbReference type="InterPro" id="IPR004101">
    <property type="entry name" value="Mur_ligase_C"/>
</dbReference>
<keyword evidence="7" id="KW-0436">Ligase</keyword>
<evidence type="ECO:0000259" key="10">
    <source>
        <dbReference type="Pfam" id="PF02875"/>
    </source>
</evidence>
<comment type="PTM">
    <text evidence="7">Carboxylation is probably crucial for Mg(2+) binding and, consequently, for the gamma-phosphate positioning of ATP.</text>
</comment>
<feature type="modified residue" description="N6-carboxylysine" evidence="7">
    <location>
        <position position="223"/>
    </location>
</feature>
<comment type="pathway">
    <text evidence="7 8">Cell wall biogenesis; peptidoglycan biosynthesis.</text>
</comment>
<comment type="similarity">
    <text evidence="1 7">Belongs to the MurCDEF family. MurE subfamily.</text>
</comment>
<keyword evidence="4 7" id="KW-0573">Peptidoglycan synthesis</keyword>
<dbReference type="GO" id="GO:0005524">
    <property type="term" value="F:ATP binding"/>
    <property type="evidence" value="ECO:0007669"/>
    <property type="project" value="UniProtKB-UniRule"/>
</dbReference>
<keyword evidence="7" id="KW-0963">Cytoplasm</keyword>
<evidence type="ECO:0000256" key="2">
    <source>
        <dbReference type="ARBA" id="ARBA00022618"/>
    </source>
</evidence>
<keyword evidence="13" id="KW-1185">Reference proteome</keyword>
<dbReference type="EC" id="6.3.2.-" evidence="7"/>
<dbReference type="InterPro" id="IPR035911">
    <property type="entry name" value="MurE/MurF_N"/>
</dbReference>
<comment type="caution">
    <text evidence="7">Lacks conserved residue(s) required for the propagation of feature annotation.</text>
</comment>
<reference evidence="12" key="1">
    <citation type="journal article" date="2014" name="Int. J. Syst. Evol. Microbiol.">
        <title>Complete genome sequence of Corynebacterium casei LMG S-19264T (=DSM 44701T), isolated from a smear-ripened cheese.</title>
        <authorList>
            <consortium name="US DOE Joint Genome Institute (JGI-PGF)"/>
            <person name="Walter F."/>
            <person name="Albersmeier A."/>
            <person name="Kalinowski J."/>
            <person name="Ruckert C."/>
        </authorList>
    </citation>
    <scope>NUCLEOTIDE SEQUENCE</scope>
    <source>
        <strain evidence="12">JCM 14371</strain>
    </source>
</reference>
<dbReference type="HAMAP" id="MF_00208">
    <property type="entry name" value="MurE"/>
    <property type="match status" value="1"/>
</dbReference>
<dbReference type="Pfam" id="PF02875">
    <property type="entry name" value="Mur_ligase_C"/>
    <property type="match status" value="1"/>
</dbReference>
<feature type="binding site" evidence="7">
    <location>
        <position position="183"/>
    </location>
    <ligand>
        <name>UDP-N-acetyl-alpha-D-muramoyl-L-alanyl-D-glutamate</name>
        <dbReference type="ChEBI" id="CHEBI:83900"/>
    </ligand>
</feature>
<dbReference type="SUPFAM" id="SSF53623">
    <property type="entry name" value="MurD-like peptide ligases, catalytic domain"/>
    <property type="match status" value="1"/>
</dbReference>
<dbReference type="SUPFAM" id="SSF53244">
    <property type="entry name" value="MurD-like peptide ligases, peptide-binding domain"/>
    <property type="match status" value="1"/>
</dbReference>
<dbReference type="PANTHER" id="PTHR23135:SF4">
    <property type="entry name" value="UDP-N-ACETYLMURAMOYL-L-ALANYL-D-GLUTAMATE--2,6-DIAMINOPIMELATE LIGASE MURE HOMOLOG, CHLOROPLASTIC"/>
    <property type="match status" value="1"/>
</dbReference>
<dbReference type="GO" id="GO:0005737">
    <property type="term" value="C:cytoplasm"/>
    <property type="evidence" value="ECO:0007669"/>
    <property type="project" value="UniProtKB-SubCell"/>
</dbReference>
<keyword evidence="6 7" id="KW-0961">Cell wall biogenesis/degradation</keyword>
<evidence type="ECO:0000256" key="5">
    <source>
        <dbReference type="ARBA" id="ARBA00023306"/>
    </source>
</evidence>
<sequence>MKLHDLARALNLSLPDGTPDPDVSGVTHNAAWVQPGMAFVAIRGARFDGHSFLADVAARGAVLVLGEGLPDGVAAPLPYLRVPEARAALADVAAALHGDPSRALKVVGVTGTDGKTTTSWMTVHLLRAAGLPSGLLSTAGYQLPDGAVRHFPAHFTTPEAPQVQENLAGQLQAGARAVVLEASSHALALERVRAVAWDVAVWTQLTSEHLDFHGTVQGYFEEKRKLIERAPFAVLNADDPWTAHLTALGPHTLYGEAPEAAWRAADVREEVGGLRFRLHCPLGEAEAWLPMIGRFNVHNALAAMAAAAQLGADLGTLLDGLASFAGVPGRMELVPDAGGRRVVVDFAHTPPSLEKALGTLRVTTPGRLIVVLGSAGGLRDPSKRAPLGEVATRLADHAFFTEEDSRDTPIRDILQEMERGAGGRSNHTSVPDRREAIRAAVRLARPGDTVLLAGKGPEETLERLHETIPWNEVQEARDALLD</sequence>
<feature type="binding site" evidence="7">
    <location>
        <begin position="156"/>
        <end position="157"/>
    </location>
    <ligand>
        <name>UDP-N-acetyl-alpha-D-muramoyl-L-alanyl-D-glutamate</name>
        <dbReference type="ChEBI" id="CHEBI:83900"/>
    </ligand>
</feature>
<keyword evidence="2 7" id="KW-0132">Cell division</keyword>
<evidence type="ECO:0000259" key="11">
    <source>
        <dbReference type="Pfam" id="PF08245"/>
    </source>
</evidence>
<comment type="caution">
    <text evidence="12">The sequence shown here is derived from an EMBL/GenBank/DDBJ whole genome shotgun (WGS) entry which is preliminary data.</text>
</comment>
<dbReference type="SUPFAM" id="SSF63418">
    <property type="entry name" value="MurE/MurF N-terminal domain"/>
    <property type="match status" value="1"/>
</dbReference>
<comment type="function">
    <text evidence="7">Catalyzes the addition of an amino acid to the nucleotide precursor UDP-N-acetylmuramoyl-L-alanyl-D-glutamate (UMAG) in the biosynthesis of bacterial cell-wall peptidoglycan.</text>
</comment>
<dbReference type="InterPro" id="IPR005761">
    <property type="entry name" value="UDP-N-AcMur-Glu-dNH2Pim_ligase"/>
</dbReference>
<dbReference type="AlphaFoldDB" id="A0A917USC4"/>
<dbReference type="InterPro" id="IPR036565">
    <property type="entry name" value="Mur-like_cat_sf"/>
</dbReference>
<feature type="domain" description="Mur ligase central" evidence="11">
    <location>
        <begin position="109"/>
        <end position="307"/>
    </location>
</feature>
<keyword evidence="7" id="KW-0547">Nucleotide-binding</keyword>
<evidence type="ECO:0000313" key="13">
    <source>
        <dbReference type="Proteomes" id="UP000635726"/>
    </source>
</evidence>
<dbReference type="Gene3D" id="3.90.190.20">
    <property type="entry name" value="Mur ligase, C-terminal domain"/>
    <property type="match status" value="1"/>
</dbReference>